<evidence type="ECO:0000313" key="1">
    <source>
        <dbReference type="EMBL" id="KZL81975.1"/>
    </source>
</evidence>
<feature type="non-terminal residue" evidence="1">
    <location>
        <position position="228"/>
    </location>
</feature>
<evidence type="ECO:0000313" key="2">
    <source>
        <dbReference type="Proteomes" id="UP000076584"/>
    </source>
</evidence>
<proteinExistence type="predicted"/>
<keyword evidence="2" id="KW-1185">Reference proteome</keyword>
<protein>
    <submittedName>
        <fullName evidence="1">Uncharacterized protein</fullName>
    </submittedName>
</protein>
<dbReference type="EMBL" id="LFIW01001529">
    <property type="protein sequence ID" value="KZL81975.1"/>
    <property type="molecule type" value="Genomic_DNA"/>
</dbReference>
<name>A0A161W4E5_COLIC</name>
<reference evidence="1 2" key="1">
    <citation type="submission" date="2015-06" db="EMBL/GenBank/DDBJ databases">
        <title>Survival trade-offs in plant roots during colonization by closely related pathogenic and mutualistic fungi.</title>
        <authorList>
            <person name="Hacquard S."/>
            <person name="Kracher B."/>
            <person name="Hiruma K."/>
            <person name="Weinman A."/>
            <person name="Muench P."/>
            <person name="Garrido Oter R."/>
            <person name="Ver Loren van Themaat E."/>
            <person name="Dallerey J.-F."/>
            <person name="Damm U."/>
            <person name="Henrissat B."/>
            <person name="Lespinet O."/>
            <person name="Thon M."/>
            <person name="Kemen E."/>
            <person name="McHardy A.C."/>
            <person name="Schulze-Lefert P."/>
            <person name="O'Connell R.J."/>
        </authorList>
    </citation>
    <scope>NUCLEOTIDE SEQUENCE [LARGE SCALE GENOMIC DNA]</scope>
    <source>
        <strain evidence="1 2">MAFF 238704</strain>
    </source>
</reference>
<sequence>LTTPVDLIDHMRAIESRQWPSCQMLEPAILVAAYQASDLSCRSCSLFPAGLRSLSIDPGMVRACRIHRQAVLRTLGKEREFIIPLKSVAKEAESALWILSFLLGLDLASEYKPLGPIPVVPAAEKTMRSCSAYGRWNENWVSLTLLHVAGRNHTRQGGFGSRAHLPTPNHSVGDELDGGLGVGRKSCLQSRSASRRTTTPPSPIRRFCAVATQRVFKAEGMFGVWALI</sequence>
<gene>
    <name evidence="1" type="ORF">CI238_05933</name>
</gene>
<feature type="non-terminal residue" evidence="1">
    <location>
        <position position="1"/>
    </location>
</feature>
<dbReference type="AlphaFoldDB" id="A0A161W4E5"/>
<organism evidence="1 2">
    <name type="scientific">Colletotrichum incanum</name>
    <name type="common">Soybean anthracnose fungus</name>
    <dbReference type="NCBI Taxonomy" id="1573173"/>
    <lineage>
        <taxon>Eukaryota</taxon>
        <taxon>Fungi</taxon>
        <taxon>Dikarya</taxon>
        <taxon>Ascomycota</taxon>
        <taxon>Pezizomycotina</taxon>
        <taxon>Sordariomycetes</taxon>
        <taxon>Hypocreomycetidae</taxon>
        <taxon>Glomerellales</taxon>
        <taxon>Glomerellaceae</taxon>
        <taxon>Colletotrichum</taxon>
        <taxon>Colletotrichum spaethianum species complex</taxon>
    </lineage>
</organism>
<comment type="caution">
    <text evidence="1">The sequence shown here is derived from an EMBL/GenBank/DDBJ whole genome shotgun (WGS) entry which is preliminary data.</text>
</comment>
<accession>A0A161W4E5</accession>
<dbReference type="Proteomes" id="UP000076584">
    <property type="component" value="Unassembled WGS sequence"/>
</dbReference>